<gene>
    <name evidence="3" type="ORF">FWK35_00010330</name>
</gene>
<comment type="caution">
    <text evidence="3">The sequence shown here is derived from an EMBL/GenBank/DDBJ whole genome shotgun (WGS) entry which is preliminary data.</text>
</comment>
<dbReference type="InterPro" id="IPR008906">
    <property type="entry name" value="HATC_C_dom"/>
</dbReference>
<dbReference type="SUPFAM" id="SSF53098">
    <property type="entry name" value="Ribonuclease H-like"/>
    <property type="match status" value="1"/>
</dbReference>
<dbReference type="Pfam" id="PF05699">
    <property type="entry name" value="Dimer_Tnp_hAT"/>
    <property type="match status" value="1"/>
</dbReference>
<sequence>IYIYNTYVLYKNCTYTINDENIKLTRNIIDQMILQVIEKLDKTVKHNILSDEFWELVESIITLISPITLWITKLESDIPRLSEVPAALNDIKKSFTLQMSTSPLLLEEQNILNEAFDKRFDMAIHPIHYAANVLDPKYQGNDLPQGCDIEGIVYIQKVSRKLLTTIEYNKIIIELAEYRSHEGLWAKDILWNNIDGIEARIWWNGLCSNTSLSKVASAILSLPASSAATERSFSSYSLIHTKRRNRLTNLTAKKLLFIYEHINNQDLEVSKSVKNVQINQESLTTNNDDEEPSCSYQACSSSSENGEEDYNTDDIVESEGDQFGETDSSDDDFFNSIQHTLA</sequence>
<evidence type="ECO:0000313" key="4">
    <source>
        <dbReference type="Proteomes" id="UP000478052"/>
    </source>
</evidence>
<feature type="region of interest" description="Disordered" evidence="1">
    <location>
        <begin position="282"/>
        <end position="335"/>
    </location>
</feature>
<dbReference type="AlphaFoldDB" id="A0A6G0Z196"/>
<dbReference type="InterPro" id="IPR012337">
    <property type="entry name" value="RNaseH-like_sf"/>
</dbReference>
<evidence type="ECO:0000313" key="3">
    <source>
        <dbReference type="EMBL" id="KAF0764367.1"/>
    </source>
</evidence>
<feature type="domain" description="HAT C-terminal dimerisation" evidence="2">
    <location>
        <begin position="195"/>
        <end position="260"/>
    </location>
</feature>
<keyword evidence="4" id="KW-1185">Reference proteome</keyword>
<accession>A0A6G0Z196</accession>
<protein>
    <recommendedName>
        <fullName evidence="2">HAT C-terminal dimerisation domain-containing protein</fullName>
    </recommendedName>
</protein>
<feature type="compositionally biased region" description="Low complexity" evidence="1">
    <location>
        <begin position="293"/>
        <end position="303"/>
    </location>
</feature>
<dbReference type="GO" id="GO:0046983">
    <property type="term" value="F:protein dimerization activity"/>
    <property type="evidence" value="ECO:0007669"/>
    <property type="project" value="InterPro"/>
</dbReference>
<name>A0A6G0Z196_APHCR</name>
<reference evidence="3 4" key="1">
    <citation type="submission" date="2019-08" db="EMBL/GenBank/DDBJ databases">
        <title>Whole genome of Aphis craccivora.</title>
        <authorList>
            <person name="Voronova N.V."/>
            <person name="Shulinski R.S."/>
            <person name="Bandarenka Y.V."/>
            <person name="Zhorov D.G."/>
            <person name="Warner D."/>
        </authorList>
    </citation>
    <scope>NUCLEOTIDE SEQUENCE [LARGE SCALE GENOMIC DNA]</scope>
    <source>
        <strain evidence="3">180601</strain>
        <tissue evidence="3">Whole Body</tissue>
    </source>
</reference>
<evidence type="ECO:0000256" key="1">
    <source>
        <dbReference type="SAM" id="MobiDB-lite"/>
    </source>
</evidence>
<organism evidence="3 4">
    <name type="scientific">Aphis craccivora</name>
    <name type="common">Cowpea aphid</name>
    <dbReference type="NCBI Taxonomy" id="307492"/>
    <lineage>
        <taxon>Eukaryota</taxon>
        <taxon>Metazoa</taxon>
        <taxon>Ecdysozoa</taxon>
        <taxon>Arthropoda</taxon>
        <taxon>Hexapoda</taxon>
        <taxon>Insecta</taxon>
        <taxon>Pterygota</taxon>
        <taxon>Neoptera</taxon>
        <taxon>Paraneoptera</taxon>
        <taxon>Hemiptera</taxon>
        <taxon>Sternorrhyncha</taxon>
        <taxon>Aphidomorpha</taxon>
        <taxon>Aphidoidea</taxon>
        <taxon>Aphididae</taxon>
        <taxon>Aphidini</taxon>
        <taxon>Aphis</taxon>
        <taxon>Aphis</taxon>
    </lineage>
</organism>
<proteinExistence type="predicted"/>
<feature type="non-terminal residue" evidence="3">
    <location>
        <position position="1"/>
    </location>
</feature>
<feature type="compositionally biased region" description="Acidic residues" evidence="1">
    <location>
        <begin position="305"/>
        <end position="333"/>
    </location>
</feature>
<evidence type="ECO:0000259" key="2">
    <source>
        <dbReference type="Pfam" id="PF05699"/>
    </source>
</evidence>
<dbReference type="EMBL" id="VUJU01001652">
    <property type="protein sequence ID" value="KAF0764367.1"/>
    <property type="molecule type" value="Genomic_DNA"/>
</dbReference>
<dbReference type="OrthoDB" id="6630707at2759"/>
<dbReference type="Proteomes" id="UP000478052">
    <property type="component" value="Unassembled WGS sequence"/>
</dbReference>